<accession>W9S618</accession>
<feature type="domain" description="RRM" evidence="7">
    <location>
        <begin position="548"/>
        <end position="656"/>
    </location>
</feature>
<feature type="compositionally biased region" description="Polar residues" evidence="6">
    <location>
        <begin position="669"/>
        <end position="678"/>
    </location>
</feature>
<evidence type="ECO:0000259" key="7">
    <source>
        <dbReference type="PROSITE" id="PS50102"/>
    </source>
</evidence>
<feature type="domain" description="RRM" evidence="7">
    <location>
        <begin position="396"/>
        <end position="479"/>
    </location>
</feature>
<dbReference type="STRING" id="981085.W9S618"/>
<dbReference type="SUPFAM" id="SSF54928">
    <property type="entry name" value="RNA-binding domain, RBD"/>
    <property type="match status" value="3"/>
</dbReference>
<keyword evidence="2" id="KW-0677">Repeat</keyword>
<dbReference type="PANTHER" id="PTHR48039:SF5">
    <property type="entry name" value="RNA-BINDING PROTEIN 28"/>
    <property type="match status" value="1"/>
</dbReference>
<evidence type="ECO:0000256" key="4">
    <source>
        <dbReference type="ARBA" id="ARBA00023242"/>
    </source>
</evidence>
<reference evidence="9" key="1">
    <citation type="submission" date="2013-01" db="EMBL/GenBank/DDBJ databases">
        <title>Draft Genome Sequence of a Mulberry Tree, Morus notabilis C.K. Schneid.</title>
        <authorList>
            <person name="He N."/>
            <person name="Zhao S."/>
        </authorList>
    </citation>
    <scope>NUCLEOTIDE SEQUENCE</scope>
</reference>
<feature type="compositionally biased region" description="Polar residues" evidence="6">
    <location>
        <begin position="288"/>
        <end position="298"/>
    </location>
</feature>
<evidence type="ECO:0000256" key="6">
    <source>
        <dbReference type="SAM" id="MobiDB-lite"/>
    </source>
</evidence>
<dbReference type="GO" id="GO:0003729">
    <property type="term" value="F:mRNA binding"/>
    <property type="evidence" value="ECO:0007669"/>
    <property type="project" value="TreeGrafter"/>
</dbReference>
<dbReference type="GO" id="GO:0005634">
    <property type="term" value="C:nucleus"/>
    <property type="evidence" value="ECO:0007669"/>
    <property type="project" value="UniProtKB-SubCell"/>
</dbReference>
<name>W9S618_9ROSA</name>
<dbReference type="EMBL" id="KE345811">
    <property type="protein sequence ID" value="EXC17240.1"/>
    <property type="molecule type" value="Genomic_DNA"/>
</dbReference>
<feature type="region of interest" description="Disordered" evidence="6">
    <location>
        <begin position="52"/>
        <end position="76"/>
    </location>
</feature>
<dbReference type="Pfam" id="PF00076">
    <property type="entry name" value="RRM_1"/>
    <property type="match status" value="2"/>
</dbReference>
<dbReference type="eggNOG" id="KOG0127">
    <property type="taxonomic scope" value="Eukaryota"/>
</dbReference>
<dbReference type="Gene3D" id="3.30.70.330">
    <property type="match status" value="3"/>
</dbReference>
<protein>
    <submittedName>
        <fullName evidence="8">RNA-binding protein 28</fullName>
    </submittedName>
</protein>
<evidence type="ECO:0000313" key="9">
    <source>
        <dbReference type="Proteomes" id="UP000030645"/>
    </source>
</evidence>
<feature type="compositionally biased region" description="Basic and acidic residues" evidence="6">
    <location>
        <begin position="761"/>
        <end position="784"/>
    </location>
</feature>
<feature type="region of interest" description="Disordered" evidence="6">
    <location>
        <begin position="327"/>
        <end position="359"/>
    </location>
</feature>
<feature type="compositionally biased region" description="Polar residues" evidence="6">
    <location>
        <begin position="832"/>
        <end position="842"/>
    </location>
</feature>
<feature type="domain" description="RRM" evidence="7">
    <location>
        <begin position="161"/>
        <end position="239"/>
    </location>
</feature>
<gene>
    <name evidence="8" type="ORF">L484_027424</name>
</gene>
<dbReference type="InterPro" id="IPR012677">
    <property type="entry name" value="Nucleotide-bd_a/b_plait_sf"/>
</dbReference>
<dbReference type="PANTHER" id="PTHR48039">
    <property type="entry name" value="RNA-BINDING MOTIF PROTEIN 14B"/>
    <property type="match status" value="1"/>
</dbReference>
<feature type="compositionally biased region" description="Basic and acidic residues" evidence="6">
    <location>
        <begin position="658"/>
        <end position="668"/>
    </location>
</feature>
<keyword evidence="3 5" id="KW-0694">RNA-binding</keyword>
<dbReference type="SMART" id="SM00360">
    <property type="entry name" value="RRM"/>
    <property type="match status" value="3"/>
</dbReference>
<dbReference type="CDD" id="cd12416">
    <property type="entry name" value="RRM4_RBM28_like"/>
    <property type="match status" value="1"/>
</dbReference>
<organism evidence="8 9">
    <name type="scientific">Morus notabilis</name>
    <dbReference type="NCBI Taxonomy" id="981085"/>
    <lineage>
        <taxon>Eukaryota</taxon>
        <taxon>Viridiplantae</taxon>
        <taxon>Streptophyta</taxon>
        <taxon>Embryophyta</taxon>
        <taxon>Tracheophyta</taxon>
        <taxon>Spermatophyta</taxon>
        <taxon>Magnoliopsida</taxon>
        <taxon>eudicotyledons</taxon>
        <taxon>Gunneridae</taxon>
        <taxon>Pentapetalae</taxon>
        <taxon>rosids</taxon>
        <taxon>fabids</taxon>
        <taxon>Rosales</taxon>
        <taxon>Moraceae</taxon>
        <taxon>Moreae</taxon>
        <taxon>Morus</taxon>
    </lineage>
</organism>
<evidence type="ECO:0000313" key="8">
    <source>
        <dbReference type="EMBL" id="EXC17240.1"/>
    </source>
</evidence>
<dbReference type="AlphaFoldDB" id="W9S618"/>
<dbReference type="PROSITE" id="PS50102">
    <property type="entry name" value="RRM"/>
    <property type="match status" value="3"/>
</dbReference>
<evidence type="ECO:0000256" key="3">
    <source>
        <dbReference type="ARBA" id="ARBA00022884"/>
    </source>
</evidence>
<sequence>MLTVENDLGVNECERFMYSAFVEYDDVAEETSESDSLFAIAVKDLEKRNPNLSVHDGVSGDRHVIPKRRPGTSEVQPQGIPTLVALHYHTSQVPYKRERQRASGTIVGGEEEGCKMDASAVLYTSVKSARAAVAVLHQKEIKGVVIWARQLGGEGSKTQKWKLIVRNLPFKAKVTEIKDMFSSAGFVWDVFIPHNSDTGISKGFAFIKFTSKSDAENAIQKFNGQTFGKRPIAVDWAVPKKIYTRCNNASLTPENGEGDETDGETESDTDVSSDDFEELNKKSKQPDSVDSASDYCNTTEKEDKPVEVNFDEEVDIARKVLKNLIGSSSKGTPTSCDDDSVLPKRNMEPNMDESVDMPNKVSDESAKASAVSRPGMPDKEELKSLKEIEEKEKLRRTIFIGNLPFEINNEEVEQRFSTFGEVQSFVLVRHPVTRRPKGTGFLMFKTTDAATAAISAANVASGVGIFLKDRKLIVLEALDKKAAHNKEIEKAKNEDHDHRNLYLAKEGLIFEGTAAAEGVSASDMLKRRMLERNKTTKLQSPNFHVSKTRLVIYNLPKSMNEKELKKLCIDAVRSRVTKQTPMIRQIKFLKDMKKGKVVTENHSRGVAFVEFSEHEHALVALRVLNNNPATFGHEHRPIVEFAVDNVKLLKLRKSKQRAQHETHGDPKDAQQTSDSNRPVSHPNEKKSRKRKSKGENRASNDAAVNKEDEVENRAISEATSDRCGAPKKRKHNPAFGRAKESPSKEMSGGSEQKGKGFKGNPKNEKRGRKPIDWQKPKSAEETNKKPKKRKPQDPTTGVEGENTRRKRPNKNKDPLGRDVVDKLDMLIEQYKSKYSQKGSNQTDGERKGLGQLRKWFQS</sequence>
<dbReference type="InterPro" id="IPR051945">
    <property type="entry name" value="RRM_MRD1_RNA_proc_ribogen"/>
</dbReference>
<keyword evidence="4" id="KW-0539">Nucleus</keyword>
<feature type="region of interest" description="Disordered" evidence="6">
    <location>
        <begin position="248"/>
        <end position="304"/>
    </location>
</feature>
<proteinExistence type="predicted"/>
<dbReference type="InterPro" id="IPR000504">
    <property type="entry name" value="RRM_dom"/>
</dbReference>
<dbReference type="Proteomes" id="UP000030645">
    <property type="component" value="Unassembled WGS sequence"/>
</dbReference>
<comment type="subcellular location">
    <subcellularLocation>
        <location evidence="1">Nucleus</location>
    </subcellularLocation>
</comment>
<evidence type="ECO:0000256" key="5">
    <source>
        <dbReference type="PROSITE-ProRule" id="PRU00176"/>
    </source>
</evidence>
<evidence type="ECO:0000256" key="2">
    <source>
        <dbReference type="ARBA" id="ARBA00022737"/>
    </source>
</evidence>
<feature type="region of interest" description="Disordered" evidence="6">
    <location>
        <begin position="653"/>
        <end position="858"/>
    </location>
</feature>
<keyword evidence="9" id="KW-1185">Reference proteome</keyword>
<dbReference type="FunFam" id="3.30.70.330:FF:000182">
    <property type="entry name" value="RNA-binding motif protein 28"/>
    <property type="match status" value="1"/>
</dbReference>
<feature type="compositionally biased region" description="Basic and acidic residues" evidence="6">
    <location>
        <begin position="693"/>
        <end position="714"/>
    </location>
</feature>
<feature type="compositionally biased region" description="Acidic residues" evidence="6">
    <location>
        <begin position="256"/>
        <end position="277"/>
    </location>
</feature>
<dbReference type="InterPro" id="IPR035979">
    <property type="entry name" value="RBD_domain_sf"/>
</dbReference>
<dbReference type="CDD" id="cd12414">
    <property type="entry name" value="RRM2_RBM28_like"/>
    <property type="match status" value="1"/>
</dbReference>
<feature type="compositionally biased region" description="Basic and acidic residues" evidence="6">
    <location>
        <begin position="278"/>
        <end position="287"/>
    </location>
</feature>
<evidence type="ECO:0000256" key="1">
    <source>
        <dbReference type="ARBA" id="ARBA00004123"/>
    </source>
</evidence>
<feature type="compositionally biased region" description="Basic and acidic residues" evidence="6">
    <location>
        <begin position="810"/>
        <end position="825"/>
    </location>
</feature>